<feature type="transmembrane region" description="Helical" evidence="1">
    <location>
        <begin position="294"/>
        <end position="312"/>
    </location>
</feature>
<feature type="transmembrane region" description="Helical" evidence="1">
    <location>
        <begin position="42"/>
        <end position="64"/>
    </location>
</feature>
<proteinExistence type="predicted"/>
<keyword evidence="1" id="KW-0472">Membrane</keyword>
<feature type="transmembrane region" description="Helical" evidence="1">
    <location>
        <begin position="471"/>
        <end position="500"/>
    </location>
</feature>
<evidence type="ECO:0000313" key="2">
    <source>
        <dbReference type="EMBL" id="OGG45825.1"/>
    </source>
</evidence>
<feature type="transmembrane region" description="Helical" evidence="1">
    <location>
        <begin position="536"/>
        <end position="562"/>
    </location>
</feature>
<dbReference type="EMBL" id="MFKF01000365">
    <property type="protein sequence ID" value="OGG45825.1"/>
    <property type="molecule type" value="Genomic_DNA"/>
</dbReference>
<name>A0A1F6C9J5_HANXR</name>
<dbReference type="Proteomes" id="UP000178606">
    <property type="component" value="Unassembled WGS sequence"/>
</dbReference>
<comment type="caution">
    <text evidence="2">The sequence shown here is derived from an EMBL/GenBank/DDBJ whole genome shotgun (WGS) entry which is preliminary data.</text>
</comment>
<evidence type="ECO:0008006" key="4">
    <source>
        <dbReference type="Google" id="ProtNLM"/>
    </source>
</evidence>
<protein>
    <recommendedName>
        <fullName evidence="4">Peptide transporter</fullName>
    </recommendedName>
</protein>
<gene>
    <name evidence="2" type="ORF">A3F84_05745</name>
</gene>
<evidence type="ECO:0000256" key="1">
    <source>
        <dbReference type="SAM" id="Phobius"/>
    </source>
</evidence>
<feature type="non-terminal residue" evidence="2">
    <location>
        <position position="1"/>
    </location>
</feature>
<evidence type="ECO:0000313" key="3">
    <source>
        <dbReference type="Proteomes" id="UP000178606"/>
    </source>
</evidence>
<keyword evidence="1" id="KW-1133">Transmembrane helix</keyword>
<reference evidence="2 3" key="1">
    <citation type="journal article" date="2016" name="Nat. Commun.">
        <title>Thousands of microbial genomes shed light on interconnected biogeochemical processes in an aquifer system.</title>
        <authorList>
            <person name="Anantharaman K."/>
            <person name="Brown C.T."/>
            <person name="Hug L.A."/>
            <person name="Sharon I."/>
            <person name="Castelle C.J."/>
            <person name="Probst A.J."/>
            <person name="Thomas B.C."/>
            <person name="Singh A."/>
            <person name="Wilkins M.J."/>
            <person name="Karaoz U."/>
            <person name="Brodie E.L."/>
            <person name="Williams K.H."/>
            <person name="Hubbard S.S."/>
            <person name="Banfield J.F."/>
        </authorList>
    </citation>
    <scope>NUCLEOTIDE SEQUENCE [LARGE SCALE GENOMIC DNA]</scope>
    <source>
        <strain evidence="3">RIFCSPLOWO2_12_FULL_64_10</strain>
    </source>
</reference>
<feature type="transmembrane region" description="Helical" evidence="1">
    <location>
        <begin position="506"/>
        <end position="524"/>
    </location>
</feature>
<organism evidence="2 3">
    <name type="scientific">Handelsmanbacteria sp. (strain RIFCSPLOWO2_12_FULL_64_10)</name>
    <dbReference type="NCBI Taxonomy" id="1817868"/>
    <lineage>
        <taxon>Bacteria</taxon>
        <taxon>Candidatus Handelsmaniibacteriota</taxon>
    </lineage>
</organism>
<feature type="transmembrane region" description="Helical" evidence="1">
    <location>
        <begin position="148"/>
        <end position="166"/>
    </location>
</feature>
<dbReference type="AlphaFoldDB" id="A0A1F6C9J5"/>
<feature type="transmembrane region" description="Helical" evidence="1">
    <location>
        <begin position="219"/>
        <end position="240"/>
    </location>
</feature>
<keyword evidence="1" id="KW-0812">Transmembrane</keyword>
<feature type="transmembrane region" description="Helical" evidence="1">
    <location>
        <begin position="318"/>
        <end position="337"/>
    </location>
</feature>
<feature type="transmembrane region" description="Helical" evidence="1">
    <location>
        <begin position="102"/>
        <end position="128"/>
    </location>
</feature>
<feature type="transmembrane region" description="Helical" evidence="1">
    <location>
        <begin position="396"/>
        <end position="421"/>
    </location>
</feature>
<accession>A0A1F6C9J5</accession>
<sequence>YLVQSPQAAGIAQHIPDWVAPPFGSSAYEARGFLHPDWARPILVLVGVMVLTRINALSLGYVMFRVTSDVERLPFPMAPVQAGGATALAETSAQQEGWRWSAFSVGAMIGAIWGLIYVAVPTVSGLFLTETVQIFPIPFVDVTDSLRASLPAAILGIGTDLAHVFIGFVLPFWIVAGSFAASMLVQLIVNPALYRRGVLHTWSPGMTAIPTQISNAFDFWLSFGIGTSLVIALVGFAMAGRAMVKGRTRKDLSPQPPSLKGRGGHQVFSPLPLGEGTGEGSLPLNRGDMPVGRALLIWGASTAGFVVLVRTLAPGFPWWITAAFGFLWTPFSSYIGARMIGLTGSPYGSSIPFLREASFYLSGYQGAAVWFAPIPMFDHGGYANTFRQMELTRTRFGGLVKMAAVTLAVMLVCSFLFWSFIWRLGTIPSPAYPYVQKFWPFHATIQTMWIRSTMPGEGGMALLRQVIRWEVIGVGFAFGGAMYLLLSLLGAPTLIFYGFVGGLGTWPHFVIPQFVGAMLGRYAFARRFGRERWGAYAPVLLAGYSCGMGLVGMASIAVVLIAKAVSEVIY</sequence>
<feature type="transmembrane region" description="Helical" evidence="1">
    <location>
        <begin position="173"/>
        <end position="194"/>
    </location>
</feature>